<dbReference type="EMBL" id="CABFMQ020000131">
    <property type="protein sequence ID" value="VTZ52197.1"/>
    <property type="molecule type" value="Genomic_DNA"/>
</dbReference>
<comment type="caution">
    <text evidence="1">The sequence shown here is derived from an EMBL/GenBank/DDBJ whole genome shotgun (WGS) entry which is preliminary data.</text>
</comment>
<keyword evidence="2" id="KW-1185">Reference proteome</keyword>
<organism evidence="1 2">
    <name type="scientific">Methylocella tundrae</name>
    <dbReference type="NCBI Taxonomy" id="227605"/>
    <lineage>
        <taxon>Bacteria</taxon>
        <taxon>Pseudomonadati</taxon>
        <taxon>Pseudomonadota</taxon>
        <taxon>Alphaproteobacteria</taxon>
        <taxon>Hyphomicrobiales</taxon>
        <taxon>Beijerinckiaceae</taxon>
        <taxon>Methylocella</taxon>
    </lineage>
</organism>
<dbReference type="AlphaFoldDB" id="A0A8B6MAY5"/>
<evidence type="ECO:0000313" key="2">
    <source>
        <dbReference type="Proteomes" id="UP000485880"/>
    </source>
</evidence>
<accession>A0A8B6MAY5</accession>
<protein>
    <submittedName>
        <fullName evidence="1">Uncharacterized protein</fullName>
    </submittedName>
</protein>
<proteinExistence type="predicted"/>
<gene>
    <name evidence="1" type="ORF">MPC4_70085</name>
</gene>
<evidence type="ECO:0000313" key="1">
    <source>
        <dbReference type="EMBL" id="VTZ52197.1"/>
    </source>
</evidence>
<dbReference type="Proteomes" id="UP000485880">
    <property type="component" value="Unassembled WGS sequence"/>
</dbReference>
<sequence>MIGYQRAAKDAIGRVDSLNTLILVDFMTIPDAAGQ</sequence>
<reference evidence="1 2" key="1">
    <citation type="submission" date="2019-05" db="EMBL/GenBank/DDBJ databases">
        <authorList>
            <person name="Farhan Ul Haque M."/>
        </authorList>
    </citation>
    <scope>NUCLEOTIDE SEQUENCE [LARGE SCALE GENOMIC DNA]</scope>
    <source>
        <strain evidence="1">2</strain>
    </source>
</reference>
<name>A0A8B6MAY5_METTU</name>